<dbReference type="PROSITE" id="PS50188">
    <property type="entry name" value="B302_SPRY"/>
    <property type="match status" value="1"/>
</dbReference>
<keyword evidence="7" id="KW-0391">Immunity</keyword>
<evidence type="ECO:0000256" key="4">
    <source>
        <dbReference type="ARBA" id="ARBA00022723"/>
    </source>
</evidence>
<evidence type="ECO:0000256" key="6">
    <source>
        <dbReference type="ARBA" id="ARBA00022833"/>
    </source>
</evidence>
<comment type="function">
    <text evidence="8">Neurotoxin that produces dose-dependent hypolocomotion and hyperalgesia in mice. May directly act on the central nervous system, as it is 6500-fold more potent when administered intracerebroventricularly than intraperitoneal.</text>
</comment>
<evidence type="ECO:0000259" key="11">
    <source>
        <dbReference type="PROSITE" id="PS50089"/>
    </source>
</evidence>
<dbReference type="InterPro" id="IPR013320">
    <property type="entry name" value="ConA-like_dom_sf"/>
</dbReference>
<gene>
    <name evidence="14" type="primary">RNF135</name>
</gene>
<dbReference type="KEGG" id="pgut:117662845"/>
<feature type="compositionally biased region" description="Low complexity" evidence="10">
    <location>
        <begin position="285"/>
        <end position="294"/>
    </location>
</feature>
<reference evidence="14" key="1">
    <citation type="submission" date="2025-08" db="UniProtKB">
        <authorList>
            <consortium name="RefSeq"/>
        </authorList>
    </citation>
    <scope>IDENTIFICATION</scope>
    <source>
        <tissue evidence="14">Blood</tissue>
    </source>
</reference>
<sequence>MSKLRGPGAPSAKDIAMASAVQEPTMPVWLTAEELQCSICLDLLSNPATVECGHSFCLGCIRKWLKGQHECPNCKRRVDQKLPERTVLLNLILEKYNCLASNDPLPTGTSRLAEPGFPDGARRKRDFSLARQGFQEYMFQTRSSISEAFSFMKKCICDQEEMVLRIIEEEWKVARQIRDSTDKQLNGKIHNILDLQNKFEEVMMKTSSGQEAYIGDPIQKISNIASAVEELRRQLEAAVLRNFPAQPSQKPSPGTSNNSEAAADGAEEMFLSSDSFPRNDSIQEASSSSSSAPSPRDRELQMISSRFSQWMSIVTFDDERVGCSLELTGNKRKVRVSCGRKEYGRSTKRFRNSQVLGSPGFSEGCHYWEINTKESSQWAIGVASGDIGRSDRLGRNELSWCIECNGQRISAWHNSQETNIDEDRPLRVGVFLDFPTKSLSFYSLTDKETCLHKFEINAANPVYPAFWIYGLKVGESLTINDINRN</sequence>
<name>A0A6P9BAU2_PANGU</name>
<dbReference type="GO" id="GO:0008270">
    <property type="term" value="F:zinc ion binding"/>
    <property type="evidence" value="ECO:0007669"/>
    <property type="project" value="UniProtKB-KW"/>
</dbReference>
<evidence type="ECO:0000256" key="10">
    <source>
        <dbReference type="SAM" id="MobiDB-lite"/>
    </source>
</evidence>
<evidence type="ECO:0000256" key="9">
    <source>
        <dbReference type="PROSITE-ProRule" id="PRU00175"/>
    </source>
</evidence>
<evidence type="ECO:0000256" key="3">
    <source>
        <dbReference type="ARBA" id="ARBA00022699"/>
    </source>
</evidence>
<dbReference type="PRINTS" id="PR01407">
    <property type="entry name" value="BUTYPHLNCDUF"/>
</dbReference>
<keyword evidence="13" id="KW-1185">Reference proteome</keyword>
<feature type="compositionally biased region" description="Polar residues" evidence="10">
    <location>
        <begin position="272"/>
        <end position="284"/>
    </location>
</feature>
<keyword evidence="3" id="KW-0528">Neurotoxin</keyword>
<dbReference type="InterPro" id="IPR013083">
    <property type="entry name" value="Znf_RING/FYVE/PHD"/>
</dbReference>
<dbReference type="PROSITE" id="PS50089">
    <property type="entry name" value="ZF_RING_2"/>
    <property type="match status" value="1"/>
</dbReference>
<dbReference type="PROSITE" id="PS00518">
    <property type="entry name" value="ZF_RING_1"/>
    <property type="match status" value="1"/>
</dbReference>
<dbReference type="Gene3D" id="3.30.40.10">
    <property type="entry name" value="Zinc/RING finger domain, C3HC4 (zinc finger)"/>
    <property type="match status" value="1"/>
</dbReference>
<dbReference type="RefSeq" id="XP_034268407.1">
    <property type="nucleotide sequence ID" value="XM_034412516.2"/>
</dbReference>
<dbReference type="SMART" id="SM00184">
    <property type="entry name" value="RING"/>
    <property type="match status" value="1"/>
</dbReference>
<feature type="domain" description="B30.2/SPRY" evidence="12">
    <location>
        <begin position="294"/>
        <end position="485"/>
    </location>
</feature>
<dbReference type="PANTHER" id="PTHR25465:SF41">
    <property type="entry name" value="E3 UBIQUITIN-PROTEIN LIGASE RNF135"/>
    <property type="match status" value="1"/>
</dbReference>
<feature type="region of interest" description="Disordered" evidence="10">
    <location>
        <begin position="272"/>
        <end position="299"/>
    </location>
</feature>
<evidence type="ECO:0000256" key="2">
    <source>
        <dbReference type="ARBA" id="ARBA00022588"/>
    </source>
</evidence>
<dbReference type="PANTHER" id="PTHR25465">
    <property type="entry name" value="B-BOX DOMAIN CONTAINING"/>
    <property type="match status" value="1"/>
</dbReference>
<feature type="region of interest" description="Disordered" evidence="10">
    <location>
        <begin position="243"/>
        <end position="262"/>
    </location>
</feature>
<evidence type="ECO:0000256" key="5">
    <source>
        <dbReference type="ARBA" id="ARBA00022771"/>
    </source>
</evidence>
<dbReference type="Pfam" id="PF13923">
    <property type="entry name" value="zf-C3HC4_2"/>
    <property type="match status" value="1"/>
</dbReference>
<dbReference type="SUPFAM" id="SSF57850">
    <property type="entry name" value="RING/U-box"/>
    <property type="match status" value="1"/>
</dbReference>
<dbReference type="GO" id="GO:0045087">
    <property type="term" value="P:innate immune response"/>
    <property type="evidence" value="ECO:0007669"/>
    <property type="project" value="UniProtKB-KW"/>
</dbReference>
<evidence type="ECO:0000256" key="7">
    <source>
        <dbReference type="ARBA" id="ARBA00022859"/>
    </source>
</evidence>
<dbReference type="InParanoid" id="A0A6P9BAU2"/>
<dbReference type="InterPro" id="IPR051051">
    <property type="entry name" value="E3_ubiq-ligase_TRIM/RNF"/>
</dbReference>
<evidence type="ECO:0000313" key="13">
    <source>
        <dbReference type="Proteomes" id="UP001652622"/>
    </source>
</evidence>
<accession>A0A6P9BAU2</accession>
<keyword evidence="6" id="KW-0862">Zinc</keyword>
<comment type="similarity">
    <text evidence="1">Belongs to the ohanin/vespryn family.</text>
</comment>
<organism evidence="13 14">
    <name type="scientific">Pantherophis guttatus</name>
    <name type="common">Corn snake</name>
    <name type="synonym">Elaphe guttata</name>
    <dbReference type="NCBI Taxonomy" id="94885"/>
    <lineage>
        <taxon>Eukaryota</taxon>
        <taxon>Metazoa</taxon>
        <taxon>Chordata</taxon>
        <taxon>Craniata</taxon>
        <taxon>Vertebrata</taxon>
        <taxon>Euteleostomi</taxon>
        <taxon>Lepidosauria</taxon>
        <taxon>Squamata</taxon>
        <taxon>Bifurcata</taxon>
        <taxon>Unidentata</taxon>
        <taxon>Episquamata</taxon>
        <taxon>Toxicofera</taxon>
        <taxon>Serpentes</taxon>
        <taxon>Colubroidea</taxon>
        <taxon>Colubridae</taxon>
        <taxon>Colubrinae</taxon>
        <taxon>Pantherophis</taxon>
    </lineage>
</organism>
<feature type="compositionally biased region" description="Polar residues" evidence="10">
    <location>
        <begin position="245"/>
        <end position="260"/>
    </location>
</feature>
<dbReference type="SMART" id="SM00449">
    <property type="entry name" value="SPRY"/>
    <property type="match status" value="1"/>
</dbReference>
<dbReference type="InterPro" id="IPR003879">
    <property type="entry name" value="Butyrophylin_SPRY"/>
</dbReference>
<evidence type="ECO:0000313" key="14">
    <source>
        <dbReference type="RefSeq" id="XP_034268407.1"/>
    </source>
</evidence>
<evidence type="ECO:0000256" key="1">
    <source>
        <dbReference type="ARBA" id="ARBA00009651"/>
    </source>
</evidence>
<dbReference type="InterPro" id="IPR043136">
    <property type="entry name" value="B30.2/SPRY_sf"/>
</dbReference>
<dbReference type="Proteomes" id="UP001652622">
    <property type="component" value="Unplaced"/>
</dbReference>
<dbReference type="InterPro" id="IPR003877">
    <property type="entry name" value="SPRY_dom"/>
</dbReference>
<keyword evidence="2" id="KW-0399">Innate immunity</keyword>
<dbReference type="InterPro" id="IPR017907">
    <property type="entry name" value="Znf_RING_CS"/>
</dbReference>
<evidence type="ECO:0000259" key="12">
    <source>
        <dbReference type="PROSITE" id="PS50188"/>
    </source>
</evidence>
<keyword evidence="3" id="KW-0800">Toxin</keyword>
<dbReference type="CTD" id="84282"/>
<dbReference type="SUPFAM" id="SSF49899">
    <property type="entry name" value="Concanavalin A-like lectins/glucanases"/>
    <property type="match status" value="1"/>
</dbReference>
<dbReference type="GeneID" id="117662845"/>
<evidence type="ECO:0000256" key="8">
    <source>
        <dbReference type="ARBA" id="ARBA00034460"/>
    </source>
</evidence>
<dbReference type="OMA" id="RCSHWAV"/>
<proteinExistence type="inferred from homology"/>
<keyword evidence="4" id="KW-0479">Metal-binding</keyword>
<keyword evidence="5 9" id="KW-0863">Zinc-finger</keyword>
<dbReference type="InterPro" id="IPR001870">
    <property type="entry name" value="B30.2/SPRY"/>
</dbReference>
<protein>
    <submittedName>
        <fullName evidence="14">E3 ubiquitin-protein ligase RNF135</fullName>
    </submittedName>
</protein>
<dbReference type="Gene3D" id="2.60.120.920">
    <property type="match status" value="1"/>
</dbReference>
<dbReference type="InterPro" id="IPR001841">
    <property type="entry name" value="Znf_RING"/>
</dbReference>
<dbReference type="Pfam" id="PF00622">
    <property type="entry name" value="SPRY"/>
    <property type="match status" value="1"/>
</dbReference>
<dbReference type="AlphaFoldDB" id="A0A6P9BAU2"/>
<feature type="domain" description="RING-type" evidence="11">
    <location>
        <begin position="37"/>
        <end position="75"/>
    </location>
</feature>